<name>A0ABS1H8T4_9BACL</name>
<keyword evidence="3" id="KW-1185">Reference proteome</keyword>
<sequence length="229" mass="26627">MYVIGKREFISLFKGIKSIMIIVIFIVTAYYSAKFSNLFMSMMELTAREGEHIHTFGLLALLLLFGQLFVMGLSHDSINRETHERTIRFLVTRTSRTSIIFGKFFGIWLFWLICLTISFLITSIFAQKIDIVIFSQTMSLLTYYIALTILLSVLISKPGITMFLGIVIGLAFPIFGLWVSSTSNVWVSWMKFIIPYYYLFENDYTYWLIILLAGIMLVIANIIFKRREY</sequence>
<evidence type="ECO:0000256" key="1">
    <source>
        <dbReference type="SAM" id="Phobius"/>
    </source>
</evidence>
<keyword evidence="1" id="KW-1133">Transmembrane helix</keyword>
<keyword evidence="1" id="KW-0472">Membrane</keyword>
<evidence type="ECO:0000313" key="3">
    <source>
        <dbReference type="Proteomes" id="UP000618943"/>
    </source>
</evidence>
<dbReference type="EMBL" id="JAEOAH010000020">
    <property type="protein sequence ID" value="MBK3495827.1"/>
    <property type="molecule type" value="Genomic_DNA"/>
</dbReference>
<keyword evidence="1" id="KW-0812">Transmembrane</keyword>
<protein>
    <submittedName>
        <fullName evidence="2">ABC transporter permease subunit</fullName>
    </submittedName>
</protein>
<feature type="transmembrane region" description="Helical" evidence="1">
    <location>
        <begin position="53"/>
        <end position="73"/>
    </location>
</feature>
<feature type="transmembrane region" description="Helical" evidence="1">
    <location>
        <begin position="131"/>
        <end position="155"/>
    </location>
</feature>
<reference evidence="2 3" key="1">
    <citation type="submission" date="2020-12" db="EMBL/GenBank/DDBJ databases">
        <title>YIM B01967 draft genome.</title>
        <authorList>
            <person name="Yan X."/>
        </authorList>
    </citation>
    <scope>NUCLEOTIDE SEQUENCE [LARGE SCALE GENOMIC DNA]</scope>
    <source>
        <strain evidence="2 3">YIM B01967</strain>
    </source>
</reference>
<comment type="caution">
    <text evidence="2">The sequence shown here is derived from an EMBL/GenBank/DDBJ whole genome shotgun (WGS) entry which is preliminary data.</text>
</comment>
<proteinExistence type="predicted"/>
<dbReference type="RefSeq" id="WP_200749424.1">
    <property type="nucleotide sequence ID" value="NZ_JAEOAH010000020.1"/>
</dbReference>
<dbReference type="Proteomes" id="UP000618943">
    <property type="component" value="Unassembled WGS sequence"/>
</dbReference>
<organism evidence="2 3">
    <name type="scientific">Viridibacillus soli</name>
    <dbReference type="NCBI Taxonomy" id="2798301"/>
    <lineage>
        <taxon>Bacteria</taxon>
        <taxon>Bacillati</taxon>
        <taxon>Bacillota</taxon>
        <taxon>Bacilli</taxon>
        <taxon>Bacillales</taxon>
        <taxon>Caryophanaceae</taxon>
        <taxon>Viridibacillus</taxon>
    </lineage>
</organism>
<feature type="transmembrane region" description="Helical" evidence="1">
    <location>
        <begin position="104"/>
        <end position="125"/>
    </location>
</feature>
<feature type="transmembrane region" description="Helical" evidence="1">
    <location>
        <begin position="204"/>
        <end position="224"/>
    </location>
</feature>
<accession>A0ABS1H8T4</accession>
<feature type="transmembrane region" description="Helical" evidence="1">
    <location>
        <begin position="12"/>
        <end position="33"/>
    </location>
</feature>
<feature type="transmembrane region" description="Helical" evidence="1">
    <location>
        <begin position="162"/>
        <end position="180"/>
    </location>
</feature>
<gene>
    <name evidence="2" type="ORF">JFL43_13360</name>
</gene>
<evidence type="ECO:0000313" key="2">
    <source>
        <dbReference type="EMBL" id="MBK3495827.1"/>
    </source>
</evidence>